<reference evidence="2 3" key="1">
    <citation type="submission" date="2024-09" db="EMBL/GenBank/DDBJ databases">
        <authorList>
            <person name="Sun Q."/>
            <person name="Mori K."/>
        </authorList>
    </citation>
    <scope>NUCLEOTIDE SEQUENCE [LARGE SCALE GENOMIC DNA]</scope>
    <source>
        <strain evidence="2 3">CCM 7609</strain>
    </source>
</reference>
<name>A0ABV5FTY9_9MICC</name>
<feature type="compositionally biased region" description="Polar residues" evidence="1">
    <location>
        <begin position="43"/>
        <end position="55"/>
    </location>
</feature>
<evidence type="ECO:0000313" key="3">
    <source>
        <dbReference type="Proteomes" id="UP001589575"/>
    </source>
</evidence>
<keyword evidence="3" id="KW-1185">Reference proteome</keyword>
<feature type="region of interest" description="Disordered" evidence="1">
    <location>
        <begin position="1"/>
        <end position="117"/>
    </location>
</feature>
<comment type="caution">
    <text evidence="2">The sequence shown here is derived from an EMBL/GenBank/DDBJ whole genome shotgun (WGS) entry which is preliminary data.</text>
</comment>
<feature type="compositionally biased region" description="Pro residues" evidence="1">
    <location>
        <begin position="60"/>
        <end position="76"/>
    </location>
</feature>
<protein>
    <submittedName>
        <fullName evidence="2">Uncharacterized protein</fullName>
    </submittedName>
</protein>
<evidence type="ECO:0000256" key="1">
    <source>
        <dbReference type="SAM" id="MobiDB-lite"/>
    </source>
</evidence>
<organism evidence="2 3">
    <name type="scientific">Citricoccus parietis</name>
    <dbReference type="NCBI Taxonomy" id="592307"/>
    <lineage>
        <taxon>Bacteria</taxon>
        <taxon>Bacillati</taxon>
        <taxon>Actinomycetota</taxon>
        <taxon>Actinomycetes</taxon>
        <taxon>Micrococcales</taxon>
        <taxon>Micrococcaceae</taxon>
        <taxon>Citricoccus</taxon>
    </lineage>
</organism>
<dbReference type="EMBL" id="JBHMFI010000001">
    <property type="protein sequence ID" value="MFB9070151.1"/>
    <property type="molecule type" value="Genomic_DNA"/>
</dbReference>
<accession>A0ABV5FTY9</accession>
<evidence type="ECO:0000313" key="2">
    <source>
        <dbReference type="EMBL" id="MFB9070151.1"/>
    </source>
</evidence>
<dbReference type="Proteomes" id="UP001589575">
    <property type="component" value="Unassembled WGS sequence"/>
</dbReference>
<proteinExistence type="predicted"/>
<gene>
    <name evidence="2" type="ORF">ACFFX0_02660</name>
</gene>
<sequence length="117" mass="12433">MPSATRSPNARAPARGRTSPAGVPASRCPPTCRRSARSKPAWSMTSPNTCGSTRTLHPFNPSPFTPSPFTPRPVSRPPEVSRPASGVRGGNWTSFSGCRGCERRCSSWPRGRGSPLG</sequence>